<protein>
    <submittedName>
        <fullName evidence="2">Uncharacterized protein</fullName>
    </submittedName>
</protein>
<name>A0A379C6K3_9FIRM</name>
<dbReference type="STRING" id="1122949.GCA_000378725_01678"/>
<evidence type="ECO:0000256" key="1">
    <source>
        <dbReference type="SAM" id="Coils"/>
    </source>
</evidence>
<proteinExistence type="predicted"/>
<sequence>MTNIEREFKNTVDELAYAEYLLAGDENNEELIKNKEDILKKIERLSSAINRAEMIASEYVMDGDF</sequence>
<dbReference type="EMBL" id="UGSZ01000001">
    <property type="protein sequence ID" value="SUB57739.1"/>
    <property type="molecule type" value="Genomic_DNA"/>
</dbReference>
<feature type="coiled-coil region" evidence="1">
    <location>
        <begin position="28"/>
        <end position="55"/>
    </location>
</feature>
<dbReference type="RefSeq" id="WP_019035291.1">
    <property type="nucleotide sequence ID" value="NZ_UGSZ01000001.1"/>
</dbReference>
<dbReference type="Proteomes" id="UP000255517">
    <property type="component" value="Unassembled WGS sequence"/>
</dbReference>
<accession>A0A379C6K3</accession>
<reference evidence="2 3" key="1">
    <citation type="submission" date="2018-06" db="EMBL/GenBank/DDBJ databases">
        <authorList>
            <consortium name="Pathogen Informatics"/>
            <person name="Doyle S."/>
        </authorList>
    </citation>
    <scope>NUCLEOTIDE SEQUENCE [LARGE SCALE GENOMIC DNA]</scope>
    <source>
        <strain evidence="2 3">NCTC13149</strain>
    </source>
</reference>
<evidence type="ECO:0000313" key="2">
    <source>
        <dbReference type="EMBL" id="SUB57739.1"/>
    </source>
</evidence>
<keyword evidence="1" id="KW-0175">Coiled coil</keyword>
<evidence type="ECO:0000313" key="3">
    <source>
        <dbReference type="Proteomes" id="UP000255517"/>
    </source>
</evidence>
<dbReference type="AlphaFoldDB" id="A0A379C6K3"/>
<gene>
    <name evidence="2" type="ORF">NCTC13149_01596</name>
</gene>
<organism evidence="2 3">
    <name type="scientific">Peptoniphilus lacrimalis</name>
    <dbReference type="NCBI Taxonomy" id="33031"/>
    <lineage>
        <taxon>Bacteria</taxon>
        <taxon>Bacillati</taxon>
        <taxon>Bacillota</taxon>
        <taxon>Tissierellia</taxon>
        <taxon>Tissierellales</taxon>
        <taxon>Peptoniphilaceae</taxon>
        <taxon>Peptoniphilus</taxon>
    </lineage>
</organism>